<protein>
    <submittedName>
        <fullName evidence="3">PepSY domain-containing protein</fullName>
    </submittedName>
</protein>
<feature type="signal peptide" evidence="1">
    <location>
        <begin position="1"/>
        <end position="18"/>
    </location>
</feature>
<dbReference type="InterPro" id="IPR025711">
    <property type="entry name" value="PepSY"/>
</dbReference>
<feature type="domain" description="PepSY" evidence="2">
    <location>
        <begin position="3"/>
        <end position="85"/>
    </location>
</feature>
<name>A0ABT8TEQ9_9GAMM</name>
<dbReference type="EMBL" id="JAULRT010000052">
    <property type="protein sequence ID" value="MDO3382455.1"/>
    <property type="molecule type" value="Genomic_DNA"/>
</dbReference>
<sequence>MRILTAIALTLTAPLALAGPQCTDTDPSEWQDQEAFQQKLKDEGYKINVFKVTDGNCYEIYGWNQQGQKVEIYYHPVTGEAVKTEIED</sequence>
<keyword evidence="1" id="KW-0732">Signal</keyword>
<evidence type="ECO:0000313" key="3">
    <source>
        <dbReference type="EMBL" id="MDO3382455.1"/>
    </source>
</evidence>
<comment type="caution">
    <text evidence="3">The sequence shown here is derived from an EMBL/GenBank/DDBJ whole genome shotgun (WGS) entry which is preliminary data.</text>
</comment>
<reference evidence="3" key="1">
    <citation type="submission" date="2023-07" db="EMBL/GenBank/DDBJ databases">
        <title>Gilvimarinus algae sp. nov., isolated from the surface of Kelp.</title>
        <authorList>
            <person name="Sun Y.Y."/>
            <person name="Gong Y."/>
            <person name="Du Z.J."/>
        </authorList>
    </citation>
    <scope>NUCLEOTIDE SEQUENCE</scope>
    <source>
        <strain evidence="3">SDUM040014</strain>
    </source>
</reference>
<evidence type="ECO:0000259" key="2">
    <source>
        <dbReference type="Pfam" id="PF13670"/>
    </source>
</evidence>
<feature type="chain" id="PRO_5047532145" evidence="1">
    <location>
        <begin position="19"/>
        <end position="88"/>
    </location>
</feature>
<dbReference type="RefSeq" id="WP_302712716.1">
    <property type="nucleotide sequence ID" value="NZ_JAULRT010000052.1"/>
</dbReference>
<proteinExistence type="predicted"/>
<keyword evidence="4" id="KW-1185">Reference proteome</keyword>
<evidence type="ECO:0000313" key="4">
    <source>
        <dbReference type="Proteomes" id="UP001168380"/>
    </source>
</evidence>
<gene>
    <name evidence="3" type="ORF">QWI16_09735</name>
</gene>
<dbReference type="Pfam" id="PF13670">
    <property type="entry name" value="PepSY_2"/>
    <property type="match status" value="1"/>
</dbReference>
<organism evidence="3 4">
    <name type="scientific">Gilvimarinus algae</name>
    <dbReference type="NCBI Taxonomy" id="3058037"/>
    <lineage>
        <taxon>Bacteria</taxon>
        <taxon>Pseudomonadati</taxon>
        <taxon>Pseudomonadota</taxon>
        <taxon>Gammaproteobacteria</taxon>
        <taxon>Cellvibrionales</taxon>
        <taxon>Cellvibrionaceae</taxon>
        <taxon>Gilvimarinus</taxon>
    </lineage>
</organism>
<dbReference type="Proteomes" id="UP001168380">
    <property type="component" value="Unassembled WGS sequence"/>
</dbReference>
<accession>A0ABT8TEQ9</accession>
<evidence type="ECO:0000256" key="1">
    <source>
        <dbReference type="SAM" id="SignalP"/>
    </source>
</evidence>